<feature type="compositionally biased region" description="Pro residues" evidence="6">
    <location>
        <begin position="832"/>
        <end position="843"/>
    </location>
</feature>
<evidence type="ECO:0000256" key="2">
    <source>
        <dbReference type="ARBA" id="ARBA00022723"/>
    </source>
</evidence>
<dbReference type="PANTHER" id="PTHR47338">
    <property type="entry name" value="ZN(II)2CYS6 TRANSCRIPTION FACTOR (EUROFUNG)-RELATED"/>
    <property type="match status" value="1"/>
</dbReference>
<keyword evidence="4" id="KW-0804">Transcription</keyword>
<organism evidence="8 9">
    <name type="scientific">Sporothrix curviconia</name>
    <dbReference type="NCBI Taxonomy" id="1260050"/>
    <lineage>
        <taxon>Eukaryota</taxon>
        <taxon>Fungi</taxon>
        <taxon>Dikarya</taxon>
        <taxon>Ascomycota</taxon>
        <taxon>Pezizomycotina</taxon>
        <taxon>Sordariomycetes</taxon>
        <taxon>Sordariomycetidae</taxon>
        <taxon>Ophiostomatales</taxon>
        <taxon>Ophiostomataceae</taxon>
        <taxon>Sporothrix</taxon>
    </lineage>
</organism>
<evidence type="ECO:0000256" key="5">
    <source>
        <dbReference type="ARBA" id="ARBA00023242"/>
    </source>
</evidence>
<keyword evidence="2" id="KW-0479">Metal-binding</keyword>
<keyword evidence="3" id="KW-0805">Transcription regulation</keyword>
<evidence type="ECO:0000256" key="1">
    <source>
        <dbReference type="ARBA" id="ARBA00004123"/>
    </source>
</evidence>
<feature type="domain" description="Xylanolytic transcriptional activator regulatory" evidence="7">
    <location>
        <begin position="375"/>
        <end position="457"/>
    </location>
</feature>
<feature type="compositionally biased region" description="Low complexity" evidence="6">
    <location>
        <begin position="771"/>
        <end position="797"/>
    </location>
</feature>
<protein>
    <recommendedName>
        <fullName evidence="7">Xylanolytic transcriptional activator regulatory domain-containing protein</fullName>
    </recommendedName>
</protein>
<dbReference type="InterPro" id="IPR050815">
    <property type="entry name" value="TF_fung"/>
</dbReference>
<dbReference type="Proteomes" id="UP001642405">
    <property type="component" value="Unassembled WGS sequence"/>
</dbReference>
<evidence type="ECO:0000256" key="4">
    <source>
        <dbReference type="ARBA" id="ARBA00023163"/>
    </source>
</evidence>
<evidence type="ECO:0000259" key="7">
    <source>
        <dbReference type="SMART" id="SM00906"/>
    </source>
</evidence>
<evidence type="ECO:0000256" key="3">
    <source>
        <dbReference type="ARBA" id="ARBA00023015"/>
    </source>
</evidence>
<dbReference type="InterPro" id="IPR007219">
    <property type="entry name" value="XnlR_reg_dom"/>
</dbReference>
<comment type="caution">
    <text evidence="8">The sequence shown here is derived from an EMBL/GenBank/DDBJ whole genome shotgun (WGS) entry which is preliminary data.</text>
</comment>
<comment type="subcellular location">
    <subcellularLocation>
        <location evidence="1">Nucleus</location>
    </subcellularLocation>
</comment>
<accession>A0ABP0BWF6</accession>
<feature type="region of interest" description="Disordered" evidence="6">
    <location>
        <begin position="817"/>
        <end position="843"/>
    </location>
</feature>
<keyword evidence="5" id="KW-0539">Nucleus</keyword>
<proteinExistence type="predicted"/>
<dbReference type="EMBL" id="CAWUHB010000028">
    <property type="protein sequence ID" value="CAK7223802.1"/>
    <property type="molecule type" value="Genomic_DNA"/>
</dbReference>
<dbReference type="CDD" id="cd00067">
    <property type="entry name" value="GAL4"/>
    <property type="match status" value="1"/>
</dbReference>
<dbReference type="Pfam" id="PF04082">
    <property type="entry name" value="Fungal_trans"/>
    <property type="match status" value="1"/>
</dbReference>
<feature type="compositionally biased region" description="Acidic residues" evidence="6">
    <location>
        <begin position="187"/>
        <end position="210"/>
    </location>
</feature>
<feature type="region of interest" description="Disordered" evidence="6">
    <location>
        <begin position="1"/>
        <end position="62"/>
    </location>
</feature>
<feature type="compositionally biased region" description="Polar residues" evidence="6">
    <location>
        <begin position="1"/>
        <end position="12"/>
    </location>
</feature>
<gene>
    <name evidence="8" type="ORF">SCUCBS95973_005304</name>
</gene>
<evidence type="ECO:0000313" key="8">
    <source>
        <dbReference type="EMBL" id="CAK7223802.1"/>
    </source>
</evidence>
<name>A0ABP0BWF6_9PEZI</name>
<keyword evidence="9" id="KW-1185">Reference proteome</keyword>
<feature type="compositionally biased region" description="Basic residues" evidence="6">
    <location>
        <begin position="228"/>
        <end position="237"/>
    </location>
</feature>
<dbReference type="CDD" id="cd12148">
    <property type="entry name" value="fungal_TF_MHR"/>
    <property type="match status" value="1"/>
</dbReference>
<sequence>MLAEQQLRQQPDNGPLSPAASATAASSTSSTVSAAGTAAGSSNSASNTANKPAKPKRSSVACRRCRRLRTKCLQVEAGSDYPGHQQNSRSGPPPCLPCREAGPDIIKECTYATRGDNADRRFRIKRVSYGDVTVPPTAPASVSASGVASRESSVPSLSVLPLPPISTSQLLSQRMPAVVPMLQSPIDEDEDTVDCDNNNNDDDDDDDDEERFIRGPLPNSRRQQASSLHHRHHHHTSHSAARIPTSPRRLQVYAASDDIWNLLPPHSELLAGCRVFLATCLQVGFIPKALFLEQMETDPASVNVFLLLSMLSISARFTPELCARFRNDGKAAAEFFMDVAHVVTADQMWHTTLENTQAFFLLGMADWGRGARDRSAIHMGIAVRMAGMLRLHREETYRLPAHLEADQVVDAVVDAERARRTFWCIQNHDNLYTQANLPRSFAKSDITTLLPGEETDFAFGRVPAQRAALAGTVPALRDASLTSLPTQSLFSTLIQAHDLWGIIARSARAGSGTGSEGDSDGGDSCGEGEGESESVDDSKPWLPQSRYRNMVTTLQTWEAGIPRAHTWAPWNLRGYKAEHVDMAYLSAVTVTRLNNIVLRRTYLDRIVKAMLHPQGGGSGVGEHNSSSSRDEAPPGFWEQVSYELFSNAWLLYEAVDVWFSSRGVHDGFPAMLAFCTYVCGSLASHLYRWPQLCPRLAPASAATVLNRSIEVLSTFEDKWPTASQWSSVLRQVAGQTVYPGARPVDDVRSQEALLNNSPGGTGTGAAHESPAAGSSSAANINGGGNNNSNGNNGSNSSTQGYSPQALRALCRSASISAAAPSRQGGHAAMVPPSLPPPPPTVGLPQPLPPLVDVAGNNHLHLLSRAAAYDTASLAVAGVGPAGLPTAPGMAPATNMMPPPPPTTTTTFDLTDPFADPLDFDFTDIVQGYMHLGWSGWQ</sequence>
<reference evidence="8 9" key="1">
    <citation type="submission" date="2024-01" db="EMBL/GenBank/DDBJ databases">
        <authorList>
            <person name="Allen C."/>
            <person name="Tagirdzhanova G."/>
        </authorList>
    </citation>
    <scope>NUCLEOTIDE SEQUENCE [LARGE SCALE GENOMIC DNA]</scope>
</reference>
<feature type="region of interest" description="Disordered" evidence="6">
    <location>
        <begin position="187"/>
        <end position="244"/>
    </location>
</feature>
<dbReference type="SMART" id="SM00906">
    <property type="entry name" value="Fungal_trans"/>
    <property type="match status" value="1"/>
</dbReference>
<feature type="compositionally biased region" description="Low complexity" evidence="6">
    <location>
        <begin position="17"/>
        <end position="49"/>
    </location>
</feature>
<dbReference type="PANTHER" id="PTHR47338:SF5">
    <property type="entry name" value="ZN(II)2CYS6 TRANSCRIPTION FACTOR (EUROFUNG)"/>
    <property type="match status" value="1"/>
</dbReference>
<feature type="region of interest" description="Disordered" evidence="6">
    <location>
        <begin position="509"/>
        <end position="542"/>
    </location>
</feature>
<feature type="region of interest" description="Disordered" evidence="6">
    <location>
        <begin position="752"/>
        <end position="802"/>
    </location>
</feature>
<evidence type="ECO:0000256" key="6">
    <source>
        <dbReference type="SAM" id="MobiDB-lite"/>
    </source>
</evidence>
<feature type="compositionally biased region" description="Basic residues" evidence="6">
    <location>
        <begin position="53"/>
        <end position="62"/>
    </location>
</feature>
<evidence type="ECO:0000313" key="9">
    <source>
        <dbReference type="Proteomes" id="UP001642405"/>
    </source>
</evidence>
<dbReference type="InterPro" id="IPR001138">
    <property type="entry name" value="Zn2Cys6_DnaBD"/>
</dbReference>
<feature type="compositionally biased region" description="Acidic residues" evidence="6">
    <location>
        <begin position="517"/>
        <end position="535"/>
    </location>
</feature>